<proteinExistence type="predicted"/>
<accession>A0ABN8PN43</accession>
<sequence>MGLIIYSAQFGRTEPGHVICPYNGDKNDQNYNCGEKDVTEKIKALCAEKNKCKVRVQSALFGNPCPHRAHPYLNLVYACELQKRKKPPLYTSSSTITMAKSIPISTLTTNTLPSTTSIVSFSSITITSTVNIAATSSTLLSSREHVTVHTTTTEPNDSRVKALNTLQVEQVVSTAKSEVGSLGISGTLFVWFLFLQDHSSDCITVFFATVAGALSLALIVGVFVYYRQHENKHQLNVKEEPKLSGYGTNESKTLEEATNSFLLGPVKTPPPPEYVLEGYNWDPESTSSHKSVRNGSVSRHYNVKDVGSKNVGPREVNGHNRLSLEASDYYPSFDATIVRVQRPDGTIVSFKPYCNTNESPKKGGGGRNVDAEEYWKAKKIKEKESDEAFLY</sequence>
<organism evidence="3 4">
    <name type="scientific">Porites evermanni</name>
    <dbReference type="NCBI Taxonomy" id="104178"/>
    <lineage>
        <taxon>Eukaryota</taxon>
        <taxon>Metazoa</taxon>
        <taxon>Cnidaria</taxon>
        <taxon>Anthozoa</taxon>
        <taxon>Hexacorallia</taxon>
        <taxon>Scleractinia</taxon>
        <taxon>Fungiina</taxon>
        <taxon>Poritidae</taxon>
        <taxon>Porites</taxon>
    </lineage>
</organism>
<protein>
    <recommendedName>
        <fullName evidence="2">SUEL-type lectin domain-containing protein</fullName>
    </recommendedName>
</protein>
<evidence type="ECO:0000313" key="4">
    <source>
        <dbReference type="Proteomes" id="UP001159427"/>
    </source>
</evidence>
<keyword evidence="4" id="KW-1185">Reference proteome</keyword>
<gene>
    <name evidence="3" type="ORF">PEVE_00044225</name>
</gene>
<name>A0ABN8PN43_9CNID</name>
<dbReference type="Pfam" id="PF02140">
    <property type="entry name" value="SUEL_Lectin"/>
    <property type="match status" value="1"/>
</dbReference>
<keyword evidence="1" id="KW-0812">Transmembrane</keyword>
<evidence type="ECO:0000313" key="3">
    <source>
        <dbReference type="EMBL" id="CAH3147283.1"/>
    </source>
</evidence>
<comment type="caution">
    <text evidence="3">The sequence shown here is derived from an EMBL/GenBank/DDBJ whole genome shotgun (WGS) entry which is preliminary data.</text>
</comment>
<dbReference type="InterPro" id="IPR043159">
    <property type="entry name" value="Lectin_gal-bd_sf"/>
</dbReference>
<dbReference type="CDD" id="cd22829">
    <property type="entry name" value="Gal_Rha_Lectin_EVA1_EVA1C_rpt2"/>
    <property type="match status" value="1"/>
</dbReference>
<dbReference type="Proteomes" id="UP001159427">
    <property type="component" value="Unassembled WGS sequence"/>
</dbReference>
<keyword evidence="1" id="KW-0472">Membrane</keyword>
<dbReference type="InterPro" id="IPR000922">
    <property type="entry name" value="Lectin_gal-bd_dom"/>
</dbReference>
<feature type="transmembrane region" description="Helical" evidence="1">
    <location>
        <begin position="205"/>
        <end position="226"/>
    </location>
</feature>
<keyword evidence="1" id="KW-1133">Transmembrane helix</keyword>
<dbReference type="PANTHER" id="PTHR46780">
    <property type="entry name" value="PROTEIN EVA-1"/>
    <property type="match status" value="1"/>
</dbReference>
<dbReference type="Gene3D" id="2.60.120.740">
    <property type="match status" value="1"/>
</dbReference>
<reference evidence="3 4" key="1">
    <citation type="submission" date="2022-05" db="EMBL/GenBank/DDBJ databases">
        <authorList>
            <consortium name="Genoscope - CEA"/>
            <person name="William W."/>
        </authorList>
    </citation>
    <scope>NUCLEOTIDE SEQUENCE [LARGE SCALE GENOMIC DNA]</scope>
</reference>
<evidence type="ECO:0000259" key="2">
    <source>
        <dbReference type="Pfam" id="PF02140"/>
    </source>
</evidence>
<dbReference type="EMBL" id="CALNXI010000928">
    <property type="protein sequence ID" value="CAH3147283.1"/>
    <property type="molecule type" value="Genomic_DNA"/>
</dbReference>
<feature type="domain" description="SUEL-type lectin" evidence="2">
    <location>
        <begin position="5"/>
        <end position="79"/>
    </location>
</feature>
<evidence type="ECO:0000256" key="1">
    <source>
        <dbReference type="SAM" id="Phobius"/>
    </source>
</evidence>